<name>A0A517QZ77_9PLAN</name>
<evidence type="ECO:0000313" key="2">
    <source>
        <dbReference type="EMBL" id="QDT36914.1"/>
    </source>
</evidence>
<dbReference type="OrthoDB" id="121648at2"/>
<protein>
    <submittedName>
        <fullName evidence="2">Uncharacterized protein</fullName>
    </submittedName>
</protein>
<dbReference type="RefSeq" id="WP_145363075.1">
    <property type="nucleotide sequence ID" value="NZ_CP036268.1"/>
</dbReference>
<sequence length="212" mass="24102">MSATRNRNRNQNKRRRSGSGRSKPSAEQQLFTTTQQREAAEVFDLQMWCWGCDIKRKEGNLLAEFGLTRRKPLNKSGKPDPKISSGYHGFHHDLEVALWGWGVLASHQSTGTLFIRRDGFQPRLIAPIRHDSVSVLADVLDTSIDDLNIAHRLSLQLLEFFTAYETWALLQTGEEHRSLCESERNKKWSIAACDLATFWQDFRNSLANGGAS</sequence>
<evidence type="ECO:0000313" key="3">
    <source>
        <dbReference type="Proteomes" id="UP000317318"/>
    </source>
</evidence>
<reference evidence="2 3" key="1">
    <citation type="submission" date="2019-02" db="EMBL/GenBank/DDBJ databases">
        <title>Deep-cultivation of Planctomycetes and their phenomic and genomic characterization uncovers novel biology.</title>
        <authorList>
            <person name="Wiegand S."/>
            <person name="Jogler M."/>
            <person name="Boedeker C."/>
            <person name="Pinto D."/>
            <person name="Vollmers J."/>
            <person name="Rivas-Marin E."/>
            <person name="Kohn T."/>
            <person name="Peeters S.H."/>
            <person name="Heuer A."/>
            <person name="Rast P."/>
            <person name="Oberbeckmann S."/>
            <person name="Bunk B."/>
            <person name="Jeske O."/>
            <person name="Meyerdierks A."/>
            <person name="Storesund J.E."/>
            <person name="Kallscheuer N."/>
            <person name="Luecker S."/>
            <person name="Lage O.M."/>
            <person name="Pohl T."/>
            <person name="Merkel B.J."/>
            <person name="Hornburger P."/>
            <person name="Mueller R.-W."/>
            <person name="Bruemmer F."/>
            <person name="Labrenz M."/>
            <person name="Spormann A.M."/>
            <person name="Op den Camp H."/>
            <person name="Overmann J."/>
            <person name="Amann R."/>
            <person name="Jetten M.S.M."/>
            <person name="Mascher T."/>
            <person name="Medema M.H."/>
            <person name="Devos D.P."/>
            <person name="Kaster A.-K."/>
            <person name="Ovreas L."/>
            <person name="Rohde M."/>
            <person name="Galperin M.Y."/>
            <person name="Jogler C."/>
        </authorList>
    </citation>
    <scope>NUCLEOTIDE SEQUENCE [LARGE SCALE GENOMIC DNA]</scope>
    <source>
        <strain evidence="2 3">Pan189</strain>
    </source>
</reference>
<evidence type="ECO:0000256" key="1">
    <source>
        <dbReference type="SAM" id="MobiDB-lite"/>
    </source>
</evidence>
<keyword evidence="3" id="KW-1185">Reference proteome</keyword>
<dbReference type="AlphaFoldDB" id="A0A517QZ77"/>
<dbReference type="Proteomes" id="UP000317318">
    <property type="component" value="Chromosome"/>
</dbReference>
<feature type="compositionally biased region" description="Basic residues" evidence="1">
    <location>
        <begin position="1"/>
        <end position="18"/>
    </location>
</feature>
<dbReference type="EMBL" id="CP036268">
    <property type="protein sequence ID" value="QDT36914.1"/>
    <property type="molecule type" value="Genomic_DNA"/>
</dbReference>
<dbReference type="KEGG" id="svp:Pan189_12780"/>
<proteinExistence type="predicted"/>
<organism evidence="2 3">
    <name type="scientific">Stratiformator vulcanicus</name>
    <dbReference type="NCBI Taxonomy" id="2527980"/>
    <lineage>
        <taxon>Bacteria</taxon>
        <taxon>Pseudomonadati</taxon>
        <taxon>Planctomycetota</taxon>
        <taxon>Planctomycetia</taxon>
        <taxon>Planctomycetales</taxon>
        <taxon>Planctomycetaceae</taxon>
        <taxon>Stratiformator</taxon>
    </lineage>
</organism>
<accession>A0A517QZ77</accession>
<gene>
    <name evidence="2" type="ORF">Pan189_12780</name>
</gene>
<feature type="region of interest" description="Disordered" evidence="1">
    <location>
        <begin position="1"/>
        <end position="33"/>
    </location>
</feature>